<dbReference type="EMBL" id="JAROCA020000001">
    <property type="protein sequence ID" value="MDY0406212.1"/>
    <property type="molecule type" value="Genomic_DNA"/>
</dbReference>
<reference evidence="8 9" key="1">
    <citation type="submission" date="2023-10" db="EMBL/GenBank/DDBJ databases">
        <title>179-bfca-hs.</title>
        <authorList>
            <person name="Miliotis G."/>
            <person name="Sengupta P."/>
            <person name="Hameed A."/>
            <person name="Chuvochina M."/>
            <person name="Mcdonagh F."/>
            <person name="Simpson A.C."/>
            <person name="Singh N.K."/>
            <person name="Rekha P.D."/>
            <person name="Raman K."/>
            <person name="Hugenholtz P."/>
            <person name="Venkateswaran K."/>
        </authorList>
    </citation>
    <scope>NUCLEOTIDE SEQUENCE [LARGE SCALE GENOMIC DNA]</scope>
    <source>
        <strain evidence="8 9">179-BFC-A-HS</strain>
    </source>
</reference>
<dbReference type="PANTHER" id="PTHR12677:SF55">
    <property type="entry name" value="UNDECAPRENYL PHOSPHATE TRANSPORTER SAOUHSC_00901-RELATED"/>
    <property type="match status" value="1"/>
</dbReference>
<keyword evidence="5 6" id="KW-0472">Membrane</keyword>
<dbReference type="Pfam" id="PF09335">
    <property type="entry name" value="VTT_dom"/>
    <property type="match status" value="1"/>
</dbReference>
<evidence type="ECO:0000313" key="9">
    <source>
        <dbReference type="Proteomes" id="UP001228376"/>
    </source>
</evidence>
<dbReference type="PANTHER" id="PTHR12677">
    <property type="entry name" value="GOLGI APPARATUS MEMBRANE PROTEIN TVP38-RELATED"/>
    <property type="match status" value="1"/>
</dbReference>
<organism evidence="8 9">
    <name type="scientific">Tigheibacillus jepli</name>
    <dbReference type="NCBI Taxonomy" id="3035914"/>
    <lineage>
        <taxon>Bacteria</taxon>
        <taxon>Bacillati</taxon>
        <taxon>Bacillota</taxon>
        <taxon>Bacilli</taxon>
        <taxon>Bacillales</taxon>
        <taxon>Bacillaceae</taxon>
        <taxon>Tigheibacillus</taxon>
    </lineage>
</organism>
<evidence type="ECO:0000259" key="7">
    <source>
        <dbReference type="Pfam" id="PF09335"/>
    </source>
</evidence>
<dbReference type="RefSeq" id="WP_306066758.1">
    <property type="nucleotide sequence ID" value="NZ_JAROCA020000001.1"/>
</dbReference>
<keyword evidence="4 6" id="KW-1133">Transmembrane helix</keyword>
<dbReference type="Proteomes" id="UP001228376">
    <property type="component" value="Unassembled WGS sequence"/>
</dbReference>
<keyword evidence="9" id="KW-1185">Reference proteome</keyword>
<accession>A0ABU5CK39</accession>
<feature type="transmembrane region" description="Helical" evidence="6">
    <location>
        <begin position="179"/>
        <end position="198"/>
    </location>
</feature>
<evidence type="ECO:0000256" key="6">
    <source>
        <dbReference type="RuleBase" id="RU366058"/>
    </source>
</evidence>
<evidence type="ECO:0000256" key="1">
    <source>
        <dbReference type="ARBA" id="ARBA00004651"/>
    </source>
</evidence>
<dbReference type="InterPro" id="IPR015414">
    <property type="entry name" value="TMEM64"/>
</dbReference>
<evidence type="ECO:0000256" key="3">
    <source>
        <dbReference type="ARBA" id="ARBA00022692"/>
    </source>
</evidence>
<feature type="transmembrane region" description="Helical" evidence="6">
    <location>
        <begin position="39"/>
        <end position="59"/>
    </location>
</feature>
<feature type="domain" description="VTT" evidence="7">
    <location>
        <begin position="52"/>
        <end position="169"/>
    </location>
</feature>
<keyword evidence="2 6" id="KW-1003">Cell membrane</keyword>
<comment type="caution">
    <text evidence="8">The sequence shown here is derived from an EMBL/GenBank/DDBJ whole genome shotgun (WGS) entry which is preliminary data.</text>
</comment>
<protein>
    <recommendedName>
        <fullName evidence="6">TVP38/TMEM64 family membrane protein</fullName>
    </recommendedName>
</protein>
<dbReference type="InterPro" id="IPR032816">
    <property type="entry name" value="VTT_dom"/>
</dbReference>
<proteinExistence type="inferred from homology"/>
<name>A0ABU5CK39_9BACI</name>
<evidence type="ECO:0000256" key="4">
    <source>
        <dbReference type="ARBA" id="ARBA00022989"/>
    </source>
</evidence>
<gene>
    <name evidence="8" type="ORF">P5G51_013170</name>
</gene>
<keyword evidence="3 6" id="KW-0812">Transmembrane</keyword>
<comment type="similarity">
    <text evidence="6">Belongs to the TVP38/TMEM64 family.</text>
</comment>
<evidence type="ECO:0000313" key="8">
    <source>
        <dbReference type="EMBL" id="MDY0406212.1"/>
    </source>
</evidence>
<sequence length="223" mass="25215">MYLFNILADWQGMIEEGTFDEYIQHLLNQYQSLGPLPGIILPFLEAFLPVLPLFVFVFANAAAYGLFWGFFYSWIGACLGAVCVFFVIRYLGDKALFRKIRYNKQIRRVTAWLERHGFGPLFLLLCFPFSPSSIINVVAGLSNINFRAFGLAVLLGKSVMIFSIAYVGSSIVSFAKNPVKSIVVAACIGLFWLLGKYIENRLKKKTESSSKTSSYTDYHQTHK</sequence>
<feature type="transmembrane region" description="Helical" evidence="6">
    <location>
        <begin position="148"/>
        <end position="167"/>
    </location>
</feature>
<comment type="subcellular location">
    <subcellularLocation>
        <location evidence="1 6">Cell membrane</location>
        <topology evidence="1 6">Multi-pass membrane protein</topology>
    </subcellularLocation>
</comment>
<evidence type="ECO:0000256" key="2">
    <source>
        <dbReference type="ARBA" id="ARBA00022475"/>
    </source>
</evidence>
<evidence type="ECO:0000256" key="5">
    <source>
        <dbReference type="ARBA" id="ARBA00023136"/>
    </source>
</evidence>
<feature type="transmembrane region" description="Helical" evidence="6">
    <location>
        <begin position="66"/>
        <end position="88"/>
    </location>
</feature>
<feature type="transmembrane region" description="Helical" evidence="6">
    <location>
        <begin position="121"/>
        <end position="141"/>
    </location>
</feature>